<accession>Z9JKI6</accession>
<dbReference type="Pfam" id="PF13737">
    <property type="entry name" value="DDE_Tnp_1_5"/>
    <property type="match status" value="1"/>
</dbReference>
<dbReference type="PATRIC" id="fig|1444770.3.peg.739"/>
<comment type="caution">
    <text evidence="2">The sequence shown here is derived from an EMBL/GenBank/DDBJ whole genome shotgun (WGS) entry which is preliminary data.</text>
</comment>
<evidence type="ECO:0000313" key="2">
    <source>
        <dbReference type="EMBL" id="EWS78920.1"/>
    </source>
</evidence>
<dbReference type="InterPro" id="IPR025668">
    <property type="entry name" value="Tnp_DDE_dom"/>
</dbReference>
<sequence>MPLSQSIWLVDNLPRLPNLNWPKRDFSTISRYQKRLQVGIPYGGRSDVLALLVDSTDVKMCAEKE</sequence>
<dbReference type="Proteomes" id="UP000020406">
    <property type="component" value="Unassembled WGS sequence"/>
</dbReference>
<gene>
    <name evidence="2" type="ORF">AF72_03030</name>
</gene>
<feature type="domain" description="Transposase DDE" evidence="1">
    <location>
        <begin position="1"/>
        <end position="62"/>
    </location>
</feature>
<protein>
    <recommendedName>
        <fullName evidence="1">Transposase DDE domain-containing protein</fullName>
    </recommendedName>
</protein>
<evidence type="ECO:0000259" key="1">
    <source>
        <dbReference type="Pfam" id="PF13737"/>
    </source>
</evidence>
<dbReference type="GeneID" id="300797125"/>
<name>Z9JKI6_9GAMM</name>
<dbReference type="EMBL" id="JDSQ01000004">
    <property type="protein sequence ID" value="EWS78920.1"/>
    <property type="molecule type" value="Genomic_DNA"/>
</dbReference>
<reference evidence="2 3" key="1">
    <citation type="journal article" date="2014" name="Genome Announc.">
        <title>Draft Genome Sequence of Xylella fastidiosa Pear Leaf Scorch Strain in Taiwan.</title>
        <authorList>
            <person name="Su C.C."/>
            <person name="Deng W.L."/>
            <person name="Jan F.J."/>
            <person name="Chang C.J."/>
            <person name="Huang H."/>
            <person name="Chen J."/>
        </authorList>
    </citation>
    <scope>NUCLEOTIDE SEQUENCE [LARGE SCALE GENOMIC DNA]</scope>
    <source>
        <strain evidence="2 3">PLS229</strain>
    </source>
</reference>
<evidence type="ECO:0000313" key="3">
    <source>
        <dbReference type="Proteomes" id="UP000020406"/>
    </source>
</evidence>
<organism evidence="2 3">
    <name type="scientific">Xylella taiwanensis</name>
    <dbReference type="NCBI Taxonomy" id="1444770"/>
    <lineage>
        <taxon>Bacteria</taxon>
        <taxon>Pseudomonadati</taxon>
        <taxon>Pseudomonadota</taxon>
        <taxon>Gammaproteobacteria</taxon>
        <taxon>Lysobacterales</taxon>
        <taxon>Lysobacteraceae</taxon>
        <taxon>Xylella</taxon>
    </lineage>
</organism>
<dbReference type="RefSeq" id="WP_051482257.1">
    <property type="nucleotide sequence ID" value="NZ_CP053627.1"/>
</dbReference>
<dbReference type="AlphaFoldDB" id="Z9JKI6"/>
<proteinExistence type="predicted"/>